<dbReference type="PROSITE" id="PS51186">
    <property type="entry name" value="GNAT"/>
    <property type="match status" value="1"/>
</dbReference>
<evidence type="ECO:0000313" key="4">
    <source>
        <dbReference type="Proteomes" id="UP000315385"/>
    </source>
</evidence>
<dbReference type="Gene3D" id="3.40.630.30">
    <property type="match status" value="1"/>
</dbReference>
<sequence length="174" mass="18968">MRSTIRRAKADDAARLRALQAELTEPAPALLDTAIPQTDATRTEIDTTRTETDATHRDGSQPTPDALAATPAAFTLLVSVDDDDVAVGYLLAVRGESTHLAELVVDPRARREGRATALLSTLIEQHSHPITVHVAADNTAARELYESMGFQEQARSDDQFDHAAGVTLRYPRER</sequence>
<dbReference type="Proteomes" id="UP000315385">
    <property type="component" value="Unassembled WGS sequence"/>
</dbReference>
<dbReference type="RefSeq" id="WP_142443755.1">
    <property type="nucleotide sequence ID" value="NZ_SESI01000002.1"/>
</dbReference>
<name>A0A544QP09_9EURY</name>
<dbReference type="OrthoDB" id="87545at2157"/>
<keyword evidence="3" id="KW-0808">Transferase</keyword>
<feature type="region of interest" description="Disordered" evidence="1">
    <location>
        <begin position="41"/>
        <end position="66"/>
    </location>
</feature>
<dbReference type="GO" id="GO:0016747">
    <property type="term" value="F:acyltransferase activity, transferring groups other than amino-acyl groups"/>
    <property type="evidence" value="ECO:0007669"/>
    <property type="project" value="InterPro"/>
</dbReference>
<protein>
    <submittedName>
        <fullName evidence="3">GNAT family N-acetyltransferase</fullName>
    </submittedName>
</protein>
<gene>
    <name evidence="3" type="ORF">EWF95_09185</name>
</gene>
<accession>A0A544QP09</accession>
<evidence type="ECO:0000259" key="2">
    <source>
        <dbReference type="PROSITE" id="PS51186"/>
    </source>
</evidence>
<dbReference type="InterPro" id="IPR050276">
    <property type="entry name" value="MshD_Acetyltransferase"/>
</dbReference>
<feature type="domain" description="N-acetyltransferase" evidence="2">
    <location>
        <begin position="3"/>
        <end position="173"/>
    </location>
</feature>
<evidence type="ECO:0000313" key="3">
    <source>
        <dbReference type="EMBL" id="TQQ80643.1"/>
    </source>
</evidence>
<dbReference type="EMBL" id="SESI01000002">
    <property type="protein sequence ID" value="TQQ80643.1"/>
    <property type="molecule type" value="Genomic_DNA"/>
</dbReference>
<dbReference type="SUPFAM" id="SSF55729">
    <property type="entry name" value="Acyl-CoA N-acyltransferases (Nat)"/>
    <property type="match status" value="1"/>
</dbReference>
<keyword evidence="4" id="KW-1185">Reference proteome</keyword>
<evidence type="ECO:0000256" key="1">
    <source>
        <dbReference type="SAM" id="MobiDB-lite"/>
    </source>
</evidence>
<dbReference type="AlphaFoldDB" id="A0A544QP09"/>
<proteinExistence type="predicted"/>
<dbReference type="Pfam" id="PF00583">
    <property type="entry name" value="Acetyltransf_1"/>
    <property type="match status" value="1"/>
</dbReference>
<organism evidence="3 4">
    <name type="scientific">Halonotius roseus</name>
    <dbReference type="NCBI Taxonomy" id="2511997"/>
    <lineage>
        <taxon>Archaea</taxon>
        <taxon>Methanobacteriati</taxon>
        <taxon>Methanobacteriota</taxon>
        <taxon>Stenosarchaea group</taxon>
        <taxon>Halobacteria</taxon>
        <taxon>Halobacteriales</taxon>
        <taxon>Haloferacaceae</taxon>
        <taxon>Halonotius</taxon>
    </lineage>
</organism>
<dbReference type="PANTHER" id="PTHR43617">
    <property type="entry name" value="L-AMINO ACID N-ACETYLTRANSFERASE"/>
    <property type="match status" value="1"/>
</dbReference>
<feature type="compositionally biased region" description="Basic and acidic residues" evidence="1">
    <location>
        <begin position="41"/>
        <end position="59"/>
    </location>
</feature>
<dbReference type="InterPro" id="IPR016181">
    <property type="entry name" value="Acyl_CoA_acyltransferase"/>
</dbReference>
<reference evidence="3 4" key="1">
    <citation type="submission" date="2019-02" db="EMBL/GenBank/DDBJ databases">
        <title>Halonotius sp. a new haloqrchaeon isolated from saline water.</title>
        <authorList>
            <person name="Duran-Viseras A."/>
            <person name="Sanchez-Porro C."/>
            <person name="Ventosa A."/>
        </authorList>
    </citation>
    <scope>NUCLEOTIDE SEQUENCE [LARGE SCALE GENOMIC DNA]</scope>
    <source>
        <strain evidence="3 4">F9-27</strain>
    </source>
</reference>
<dbReference type="InterPro" id="IPR000182">
    <property type="entry name" value="GNAT_dom"/>
</dbReference>
<comment type="caution">
    <text evidence="3">The sequence shown here is derived from an EMBL/GenBank/DDBJ whole genome shotgun (WGS) entry which is preliminary data.</text>
</comment>